<reference evidence="2 3" key="1">
    <citation type="submission" date="2021-03" db="EMBL/GenBank/DDBJ databases">
        <title>Genomic Encyclopedia of Type Strains, Phase IV (KMG-IV): sequencing the most valuable type-strain genomes for metagenomic binning, comparative biology and taxonomic classification.</title>
        <authorList>
            <person name="Goeker M."/>
        </authorList>
    </citation>
    <scope>NUCLEOTIDE SEQUENCE [LARGE SCALE GENOMIC DNA]</scope>
    <source>
        <strain evidence="2 3">DSM 15596</strain>
    </source>
</reference>
<dbReference type="PROSITE" id="PS50206">
    <property type="entry name" value="RHODANESE_3"/>
    <property type="match status" value="1"/>
</dbReference>
<sequence>MLIAFAFLIAAFVVLYRRYVPIADLQLMKCSDLQQARKECPDLKLLDVRDVSEFTPDPHKEMINISLGRLPYVWEKELRPGDHVVIVTPKRSDGFRAARKLKKAGFRTLSYLQEDCKGCQSVRRPTLNS</sequence>
<keyword evidence="3" id="KW-1185">Reference proteome</keyword>
<dbReference type="GeneID" id="95406271"/>
<proteinExistence type="predicted"/>
<feature type="domain" description="Rhodanese" evidence="1">
    <location>
        <begin position="39"/>
        <end position="115"/>
    </location>
</feature>
<dbReference type="Proteomes" id="UP000706926">
    <property type="component" value="Unassembled WGS sequence"/>
</dbReference>
<gene>
    <name evidence="2" type="ORF">J2Z18_004359</name>
</gene>
<name>A0ABS4FG72_9BACL</name>
<organism evidence="2 3">
    <name type="scientific">Paenibacillus lactis</name>
    <dbReference type="NCBI Taxonomy" id="228574"/>
    <lineage>
        <taxon>Bacteria</taxon>
        <taxon>Bacillati</taxon>
        <taxon>Bacillota</taxon>
        <taxon>Bacilli</taxon>
        <taxon>Bacillales</taxon>
        <taxon>Paenibacillaceae</taxon>
        <taxon>Paenibacillus</taxon>
    </lineage>
</organism>
<comment type="caution">
    <text evidence="2">The sequence shown here is derived from an EMBL/GenBank/DDBJ whole genome shotgun (WGS) entry which is preliminary data.</text>
</comment>
<evidence type="ECO:0000259" key="1">
    <source>
        <dbReference type="PROSITE" id="PS50206"/>
    </source>
</evidence>
<dbReference type="InterPro" id="IPR036873">
    <property type="entry name" value="Rhodanese-like_dom_sf"/>
</dbReference>
<accession>A0ABS4FG72</accession>
<dbReference type="SUPFAM" id="SSF52821">
    <property type="entry name" value="Rhodanese/Cell cycle control phosphatase"/>
    <property type="match status" value="1"/>
</dbReference>
<evidence type="ECO:0000313" key="3">
    <source>
        <dbReference type="Proteomes" id="UP000706926"/>
    </source>
</evidence>
<protein>
    <submittedName>
        <fullName evidence="2">Rhodanese-related sulfurtransferase</fullName>
    </submittedName>
</protein>
<dbReference type="Gene3D" id="3.40.250.10">
    <property type="entry name" value="Rhodanese-like domain"/>
    <property type="match status" value="1"/>
</dbReference>
<dbReference type="InterPro" id="IPR001763">
    <property type="entry name" value="Rhodanese-like_dom"/>
</dbReference>
<dbReference type="RefSeq" id="WP_007130383.1">
    <property type="nucleotide sequence ID" value="NZ_BOSA01000019.1"/>
</dbReference>
<evidence type="ECO:0000313" key="2">
    <source>
        <dbReference type="EMBL" id="MBP1895249.1"/>
    </source>
</evidence>
<dbReference type="EMBL" id="JAGGKI010000013">
    <property type="protein sequence ID" value="MBP1895249.1"/>
    <property type="molecule type" value="Genomic_DNA"/>
</dbReference>
<dbReference type="CDD" id="cd00158">
    <property type="entry name" value="RHOD"/>
    <property type="match status" value="1"/>
</dbReference>